<name>A0AAJ1IJ97_9SPIO</name>
<organism evidence="2 3">
    <name type="scientific">Candidatus Thalassospirochaeta sargassi</name>
    <dbReference type="NCBI Taxonomy" id="3119039"/>
    <lineage>
        <taxon>Bacteria</taxon>
        <taxon>Pseudomonadati</taxon>
        <taxon>Spirochaetota</taxon>
        <taxon>Spirochaetia</taxon>
        <taxon>Spirochaetales</taxon>
        <taxon>Spirochaetaceae</taxon>
        <taxon>Candidatus Thalassospirochaeta</taxon>
    </lineage>
</organism>
<protein>
    <submittedName>
        <fullName evidence="2">Uncharacterized protein</fullName>
    </submittedName>
</protein>
<evidence type="ECO:0000313" key="2">
    <source>
        <dbReference type="EMBL" id="MDC7227196.1"/>
    </source>
</evidence>
<evidence type="ECO:0000256" key="1">
    <source>
        <dbReference type="SAM" id="MobiDB-lite"/>
    </source>
</evidence>
<sequence>MNKILRAYDNLSNRQGFNASLQHFQSVMDIISDFEEKNNLADIINSLLSSKDLKQGQVASIVSALLADKYNYFSKSSNLTDTIHDFSYIKSELKKLKAFDAVICYHHPELGYLVINPKNPDSWNITNDMRRNEFVTVFIGTFSDNRKESIPRKLAADFIFDLLNGKKVKISDKLSKGSYRYRAYIPYTDEEELEDELEEEYEEESVEESVDIEPGPKKKTAPAAGSGKMTPLYSVPVTNELFHNGNVEAWKRIIQSYNVKNPDLEVHIFYEGERILNIASLFKWGKVKHGSSILFAVAGENIKDVAKLQKYLKQGASPQFEAFLKFPVNTVLNLF</sequence>
<comment type="caution">
    <text evidence="2">The sequence shown here is derived from an EMBL/GenBank/DDBJ whole genome shotgun (WGS) entry which is preliminary data.</text>
</comment>
<reference evidence="2 3" key="1">
    <citation type="submission" date="2022-12" db="EMBL/GenBank/DDBJ databases">
        <title>Metagenome assembled genome from gulf of manar.</title>
        <authorList>
            <person name="Kohli P."/>
            <person name="Pk S."/>
            <person name="Venkata Ramana C."/>
            <person name="Sasikala C."/>
        </authorList>
    </citation>
    <scope>NUCLEOTIDE SEQUENCE [LARGE SCALE GENOMIC DNA]</scope>
    <source>
        <strain evidence="2">JB008</strain>
    </source>
</reference>
<gene>
    <name evidence="2" type="ORF">PQJ61_10585</name>
</gene>
<accession>A0AAJ1IJ97</accession>
<proteinExistence type="predicted"/>
<dbReference type="Proteomes" id="UP001221217">
    <property type="component" value="Unassembled WGS sequence"/>
</dbReference>
<evidence type="ECO:0000313" key="3">
    <source>
        <dbReference type="Proteomes" id="UP001221217"/>
    </source>
</evidence>
<feature type="region of interest" description="Disordered" evidence="1">
    <location>
        <begin position="195"/>
        <end position="226"/>
    </location>
</feature>
<feature type="compositionally biased region" description="Acidic residues" evidence="1">
    <location>
        <begin position="195"/>
        <end position="211"/>
    </location>
</feature>
<dbReference type="AlphaFoldDB" id="A0AAJ1IJ97"/>
<dbReference type="EMBL" id="JAQQAL010000022">
    <property type="protein sequence ID" value="MDC7227196.1"/>
    <property type="molecule type" value="Genomic_DNA"/>
</dbReference>